<dbReference type="InterPro" id="IPR002182">
    <property type="entry name" value="NB-ARC"/>
</dbReference>
<keyword evidence="4" id="KW-1185">Reference proteome</keyword>
<dbReference type="PANTHER" id="PTHR46082">
    <property type="entry name" value="ATP/GTP-BINDING PROTEIN-RELATED"/>
    <property type="match status" value="1"/>
</dbReference>
<dbReference type="InterPro" id="IPR053137">
    <property type="entry name" value="NLR-like"/>
</dbReference>
<evidence type="ECO:0000313" key="4">
    <source>
        <dbReference type="Proteomes" id="UP001153328"/>
    </source>
</evidence>
<feature type="compositionally biased region" description="Low complexity" evidence="1">
    <location>
        <begin position="1"/>
        <end position="20"/>
    </location>
</feature>
<dbReference type="AlphaFoldDB" id="A0A9W4MHA4"/>
<dbReference type="PANTHER" id="PTHR46082:SF6">
    <property type="entry name" value="AAA+ ATPASE DOMAIN-CONTAINING PROTEIN-RELATED"/>
    <property type="match status" value="1"/>
</dbReference>
<name>A0A9W4MHA4_9ACTN</name>
<dbReference type="SUPFAM" id="SSF48452">
    <property type="entry name" value="TPR-like"/>
    <property type="match status" value="3"/>
</dbReference>
<dbReference type="Gene3D" id="1.25.40.10">
    <property type="entry name" value="Tetratricopeptide repeat domain"/>
    <property type="match status" value="2"/>
</dbReference>
<dbReference type="RefSeq" id="WP_205043041.1">
    <property type="nucleotide sequence ID" value="NZ_CAJVAX010000017.1"/>
</dbReference>
<dbReference type="Gene3D" id="3.40.50.300">
    <property type="entry name" value="P-loop containing nucleotide triphosphate hydrolases"/>
    <property type="match status" value="1"/>
</dbReference>
<organism evidence="3 4">
    <name type="scientific">Actinacidiphila bryophytorum</name>
    <dbReference type="NCBI Taxonomy" id="1436133"/>
    <lineage>
        <taxon>Bacteria</taxon>
        <taxon>Bacillati</taxon>
        <taxon>Actinomycetota</taxon>
        <taxon>Actinomycetes</taxon>
        <taxon>Kitasatosporales</taxon>
        <taxon>Streptomycetaceae</taxon>
        <taxon>Actinacidiphila</taxon>
    </lineage>
</organism>
<feature type="domain" description="NB-ARC" evidence="2">
    <location>
        <begin position="102"/>
        <end position="257"/>
    </location>
</feature>
<dbReference type="Pfam" id="PF13424">
    <property type="entry name" value="TPR_12"/>
    <property type="match status" value="2"/>
</dbReference>
<feature type="region of interest" description="Disordered" evidence="1">
    <location>
        <begin position="1"/>
        <end position="44"/>
    </location>
</feature>
<sequence length="787" mass="83711">MSTEPQAGGPPGAGAQPEAAHTAPPGARPGAVLPQPPGGERSVTVGAANHAPVTTGDHSPITAVTVGSLPPVADVPPAAGPVGLDAQARQFVGRTRELAVLEQALSGGRGAVVQAVHGLGGIGKSALAAQYVALHAREFTQVVWLTAEDGAGVEAGLRRLAIALEPQLDRFLSSEALAERAVAWLAAHDGWLLVLDNVTAMRDISALLERLGGGGGRFLATSRRAVGWQRIGATPVRLDVLAPDEALALLGRTVGAAAQTLDGGDELCAQLGHLPLAIVQAGGYIAQNGLTARAYLALLAEQSAHLYATGDEDTDPGRTIARTWRLILDRLAADDPLPGRILRVLAWFAPDGIPAGLLNGLAPQPGLGEALGKLAAYNMLTRGGDPEEPLLAVHRLVQAVSRTSDPADPHRTPELVDEARARATRLLIDAAPRQPGSPATWPVWRRLLPHVLALADHTSPETDTLTTCRLLGLTGEFLQDQGDLPRAIDQLSRTYDSDRRLQGADSPSTMISLNNLALAHEGAGHLQRAIELHERNLADRLRILGPDHPNTLTSRNNLGYTYREAGDLDRALPLLEQNLEDRLRILGPDHANTLVSRNNLALAYRSAGDLDRSIALHEHNLAERVRVLGPDHPNTLGSRTNLADAYHAKRDLDRAIPQHEQLVADSERVLGPDHPTTLIARNNLATAYRSAGQVDRALAMHEQILAARLRILGPDHPNTLNSRNNLASTVRATGDVARAAALFEPLLADVERALGADHPQTRTVRDNLDSARRRLADLARRAQDPPA</sequence>
<dbReference type="SUPFAM" id="SSF52540">
    <property type="entry name" value="P-loop containing nucleoside triphosphate hydrolases"/>
    <property type="match status" value="1"/>
</dbReference>
<dbReference type="Pfam" id="PF00931">
    <property type="entry name" value="NB-ARC"/>
    <property type="match status" value="1"/>
</dbReference>
<dbReference type="EMBL" id="CAJVAX010000017">
    <property type="protein sequence ID" value="CAG7643160.1"/>
    <property type="molecule type" value="Genomic_DNA"/>
</dbReference>
<evidence type="ECO:0000313" key="3">
    <source>
        <dbReference type="EMBL" id="CAG7643160.1"/>
    </source>
</evidence>
<gene>
    <name evidence="3" type="ORF">SBRY_30756</name>
</gene>
<dbReference type="PRINTS" id="PR00381">
    <property type="entry name" value="KINESINLIGHT"/>
</dbReference>
<accession>A0A9W4MHA4</accession>
<comment type="caution">
    <text evidence="3">The sequence shown here is derived from an EMBL/GenBank/DDBJ whole genome shotgun (WGS) entry which is preliminary data.</text>
</comment>
<dbReference type="InterPro" id="IPR011990">
    <property type="entry name" value="TPR-like_helical_dom_sf"/>
</dbReference>
<reference evidence="3" key="1">
    <citation type="submission" date="2021-06" db="EMBL/GenBank/DDBJ databases">
        <authorList>
            <person name="Arsene-Ploetze F."/>
        </authorList>
    </citation>
    <scope>NUCLEOTIDE SEQUENCE</scope>
    <source>
        <strain evidence="3">SBRY1</strain>
    </source>
</reference>
<proteinExistence type="predicted"/>
<dbReference type="GO" id="GO:0043531">
    <property type="term" value="F:ADP binding"/>
    <property type="evidence" value="ECO:0007669"/>
    <property type="project" value="InterPro"/>
</dbReference>
<evidence type="ECO:0000256" key="1">
    <source>
        <dbReference type="SAM" id="MobiDB-lite"/>
    </source>
</evidence>
<evidence type="ECO:0000259" key="2">
    <source>
        <dbReference type="Pfam" id="PF00931"/>
    </source>
</evidence>
<protein>
    <submittedName>
        <fullName evidence="3">Tetratricopeptide repeat protein</fullName>
    </submittedName>
</protein>
<dbReference type="Proteomes" id="UP001153328">
    <property type="component" value="Unassembled WGS sequence"/>
</dbReference>
<dbReference type="InterPro" id="IPR027417">
    <property type="entry name" value="P-loop_NTPase"/>
</dbReference>
<dbReference type="Pfam" id="PF13374">
    <property type="entry name" value="TPR_10"/>
    <property type="match status" value="2"/>
</dbReference>